<feature type="transmembrane region" description="Helical" evidence="6">
    <location>
        <begin position="229"/>
        <end position="248"/>
    </location>
</feature>
<feature type="transmembrane region" description="Helical" evidence="6">
    <location>
        <begin position="415"/>
        <end position="436"/>
    </location>
</feature>
<feature type="transmembrane region" description="Helical" evidence="6">
    <location>
        <begin position="498"/>
        <end position="515"/>
    </location>
</feature>
<feature type="transmembrane region" description="Helical" evidence="6">
    <location>
        <begin position="536"/>
        <end position="558"/>
    </location>
</feature>
<evidence type="ECO:0000256" key="3">
    <source>
        <dbReference type="ARBA" id="ARBA00022692"/>
    </source>
</evidence>
<feature type="transmembrane region" description="Helical" evidence="6">
    <location>
        <begin position="375"/>
        <end position="395"/>
    </location>
</feature>
<dbReference type="GO" id="GO:0022857">
    <property type="term" value="F:transmembrane transporter activity"/>
    <property type="evidence" value="ECO:0007669"/>
    <property type="project" value="InterPro"/>
</dbReference>
<feature type="transmembrane region" description="Helical" evidence="6">
    <location>
        <begin position="125"/>
        <end position="148"/>
    </location>
</feature>
<keyword evidence="3 6" id="KW-0812">Transmembrane</keyword>
<dbReference type="InterPro" id="IPR036259">
    <property type="entry name" value="MFS_trans_sf"/>
</dbReference>
<dbReference type="PANTHER" id="PTHR11654">
    <property type="entry name" value="OLIGOPEPTIDE TRANSPORTER-RELATED"/>
    <property type="match status" value="1"/>
</dbReference>
<keyword evidence="5 6" id="KW-0472">Membrane</keyword>
<dbReference type="RefSeq" id="XP_021731129.1">
    <property type="nucleotide sequence ID" value="XM_021875437.1"/>
</dbReference>
<dbReference type="EnsemblPlants" id="AUR62026271-RA">
    <property type="protein sequence ID" value="AUR62026271-RA:cds"/>
    <property type="gene ID" value="AUR62026271"/>
</dbReference>
<feature type="transmembrane region" description="Helical" evidence="6">
    <location>
        <begin position="457"/>
        <end position="478"/>
    </location>
</feature>
<reference evidence="7" key="2">
    <citation type="submission" date="2021-03" db="UniProtKB">
        <authorList>
            <consortium name="EnsemblPlants"/>
        </authorList>
    </citation>
    <scope>IDENTIFICATION</scope>
</reference>
<feature type="transmembrane region" description="Helical" evidence="6">
    <location>
        <begin position="578"/>
        <end position="596"/>
    </location>
</feature>
<keyword evidence="4 6" id="KW-1133">Transmembrane helix</keyword>
<dbReference type="SMR" id="A0A803MB04"/>
<feature type="transmembrane region" description="Helical" evidence="6">
    <location>
        <begin position="182"/>
        <end position="200"/>
    </location>
</feature>
<evidence type="ECO:0000313" key="8">
    <source>
        <dbReference type="Proteomes" id="UP000596660"/>
    </source>
</evidence>
<keyword evidence="8" id="KW-1185">Reference proteome</keyword>
<comment type="subcellular location">
    <subcellularLocation>
        <location evidence="1">Membrane</location>
        <topology evidence="1">Multi-pass membrane protein</topology>
    </subcellularLocation>
</comment>
<dbReference type="Gramene" id="AUR62026271-RA">
    <property type="protein sequence ID" value="AUR62026271-RA:cds"/>
    <property type="gene ID" value="AUR62026271"/>
</dbReference>
<evidence type="ECO:0000256" key="5">
    <source>
        <dbReference type="ARBA" id="ARBA00023136"/>
    </source>
</evidence>
<feature type="transmembrane region" description="Helical" evidence="6">
    <location>
        <begin position="68"/>
        <end position="87"/>
    </location>
</feature>
<dbReference type="SUPFAM" id="SSF103473">
    <property type="entry name" value="MFS general substrate transporter"/>
    <property type="match status" value="1"/>
</dbReference>
<dbReference type="OMA" id="WYYGTST"/>
<feature type="transmembrane region" description="Helical" evidence="6">
    <location>
        <begin position="254"/>
        <end position="274"/>
    </location>
</feature>
<organism evidence="7 8">
    <name type="scientific">Chenopodium quinoa</name>
    <name type="common">Quinoa</name>
    <dbReference type="NCBI Taxonomy" id="63459"/>
    <lineage>
        <taxon>Eukaryota</taxon>
        <taxon>Viridiplantae</taxon>
        <taxon>Streptophyta</taxon>
        <taxon>Embryophyta</taxon>
        <taxon>Tracheophyta</taxon>
        <taxon>Spermatophyta</taxon>
        <taxon>Magnoliopsida</taxon>
        <taxon>eudicotyledons</taxon>
        <taxon>Gunneridae</taxon>
        <taxon>Pentapetalae</taxon>
        <taxon>Caryophyllales</taxon>
        <taxon>Chenopodiaceae</taxon>
        <taxon>Chenopodioideae</taxon>
        <taxon>Atripliceae</taxon>
        <taxon>Chenopodium</taxon>
    </lineage>
</organism>
<name>A0A803MB04_CHEQI</name>
<comment type="similarity">
    <text evidence="2">Belongs to the major facilitator superfamily. Proton-dependent oligopeptide transporter (POT/PTR) (TC 2.A.17) family.</text>
</comment>
<evidence type="ECO:0000256" key="2">
    <source>
        <dbReference type="ARBA" id="ARBA00005982"/>
    </source>
</evidence>
<sequence length="626" mass="70188">MEINKEQVHSSWLPWCCSRGAFSTTSSEVPLDEREAHEDDEKRVVMVSSNSKKPGGWKSMPFILGNETFERLATFGVLANFMVYLRREYHMDQVAATNVINIFSGVANFAPLVGAFLSDAFIGRFWAIAIGSLAAFLGMVGLTLTAWIPNLTPPWCPFNDSKNVQTLNPKQMGSCQQPNGHQLGFLVLSLGLLCIGTAGIRPCSIPFGMDQFDHTTEEGRRGINSYYNWYYTTFTIVVMLTLTVVVYIQDSVSWVWGFGIPTSLMFCSILLFFFGMKLFVYVKPQGSIFSSIFRVFVATYKKHHLELPHNVEKGVYYDPPPSGVLESVLPLTHQFSFLNKAAIIQEGEINKDTYTKTPRSKWTLCSVQEVEEVKCVIRVLPIWASGIICFTSAAQQSTFAVSQAMILNRAIGPKFQIPPGSIGIISMLTIGVWVPIYDRFIVPSLRKVTKHENGITLLQRMGIGLAFSVLSMIVAGLVEQKRRNAANDHHQMLSIGWLAPQLVMLGLAEGFNFIAQIEFYNKQFPENLRSIATSMFFCTIAGANYLSSALVSIVHKFTGRHGNPDWLTNDINQGRVDYFYYLLAIMGVLNLIYFVICAKKYKYKGSNNDNSEGKDITDIELDLVKY</sequence>
<gene>
    <name evidence="7" type="primary">LOC110698031</name>
</gene>
<evidence type="ECO:0000313" key="7">
    <source>
        <dbReference type="EnsemblPlants" id="AUR62026271-RA:cds"/>
    </source>
</evidence>
<dbReference type="Gene3D" id="1.20.1250.20">
    <property type="entry name" value="MFS general substrate transporter like domains"/>
    <property type="match status" value="1"/>
</dbReference>
<protein>
    <submittedName>
        <fullName evidence="7">Uncharacterized protein</fullName>
    </submittedName>
</protein>
<dbReference type="GO" id="GO:0016020">
    <property type="term" value="C:membrane"/>
    <property type="evidence" value="ECO:0007669"/>
    <property type="project" value="UniProtKB-SubCell"/>
</dbReference>
<dbReference type="OrthoDB" id="8904098at2759"/>
<dbReference type="GeneID" id="110698031"/>
<dbReference type="Pfam" id="PF00854">
    <property type="entry name" value="PTR2"/>
    <property type="match status" value="1"/>
</dbReference>
<accession>A0A803MB04</accession>
<evidence type="ECO:0000256" key="6">
    <source>
        <dbReference type="SAM" id="Phobius"/>
    </source>
</evidence>
<reference evidence="7" key="1">
    <citation type="journal article" date="2017" name="Nature">
        <title>The genome of Chenopodium quinoa.</title>
        <authorList>
            <person name="Jarvis D.E."/>
            <person name="Ho Y.S."/>
            <person name="Lightfoot D.J."/>
            <person name="Schmoeckel S.M."/>
            <person name="Li B."/>
            <person name="Borm T.J.A."/>
            <person name="Ohyanagi H."/>
            <person name="Mineta K."/>
            <person name="Michell C.T."/>
            <person name="Saber N."/>
            <person name="Kharbatia N.M."/>
            <person name="Rupper R.R."/>
            <person name="Sharp A.R."/>
            <person name="Dally N."/>
            <person name="Boughton B.A."/>
            <person name="Woo Y.H."/>
            <person name="Gao G."/>
            <person name="Schijlen E.G.W.M."/>
            <person name="Guo X."/>
            <person name="Momin A.A."/>
            <person name="Negrao S."/>
            <person name="Al-Babili S."/>
            <person name="Gehring C."/>
            <person name="Roessner U."/>
            <person name="Jung C."/>
            <person name="Murphy K."/>
            <person name="Arold S.T."/>
            <person name="Gojobori T."/>
            <person name="van der Linden C.G."/>
            <person name="van Loo E.N."/>
            <person name="Jellen E.N."/>
            <person name="Maughan P.J."/>
            <person name="Tester M."/>
        </authorList>
    </citation>
    <scope>NUCLEOTIDE SEQUENCE [LARGE SCALE GENOMIC DNA]</scope>
    <source>
        <strain evidence="7">cv. PI 614886</strain>
    </source>
</reference>
<dbReference type="KEGG" id="cqi:110698031"/>
<evidence type="ECO:0000256" key="4">
    <source>
        <dbReference type="ARBA" id="ARBA00022989"/>
    </source>
</evidence>
<dbReference type="CDD" id="cd17416">
    <property type="entry name" value="MFS_NPF1_2"/>
    <property type="match status" value="1"/>
</dbReference>
<dbReference type="Proteomes" id="UP000596660">
    <property type="component" value="Unplaced"/>
</dbReference>
<dbReference type="InterPro" id="IPR000109">
    <property type="entry name" value="POT_fam"/>
</dbReference>
<evidence type="ECO:0000256" key="1">
    <source>
        <dbReference type="ARBA" id="ARBA00004141"/>
    </source>
</evidence>
<proteinExistence type="inferred from homology"/>
<feature type="transmembrane region" description="Helical" evidence="6">
    <location>
        <begin position="99"/>
        <end position="118"/>
    </location>
</feature>
<dbReference type="AlphaFoldDB" id="A0A803MB04"/>